<keyword evidence="2" id="KW-0689">Ribosomal protein</keyword>
<gene>
    <name evidence="4" type="ORF">CEUSTIGMA_g8972.t1</name>
</gene>
<evidence type="ECO:0000313" key="4">
    <source>
        <dbReference type="EMBL" id="GAX81544.1"/>
    </source>
</evidence>
<reference evidence="4 5" key="1">
    <citation type="submission" date="2017-08" db="EMBL/GenBank/DDBJ databases">
        <title>Acidophilic green algal genome provides insights into adaptation to an acidic environment.</title>
        <authorList>
            <person name="Hirooka S."/>
            <person name="Hirose Y."/>
            <person name="Kanesaki Y."/>
            <person name="Higuchi S."/>
            <person name="Fujiwara T."/>
            <person name="Onuma R."/>
            <person name="Era A."/>
            <person name="Ohbayashi R."/>
            <person name="Uzuka A."/>
            <person name="Nozaki H."/>
            <person name="Yoshikawa H."/>
            <person name="Miyagishima S.Y."/>
        </authorList>
    </citation>
    <scope>NUCLEOTIDE SEQUENCE [LARGE SCALE GENOMIC DNA]</scope>
    <source>
        <strain evidence="4 5">NIES-2499</strain>
    </source>
</reference>
<proteinExistence type="inferred from homology"/>
<organism evidence="4 5">
    <name type="scientific">Chlamydomonas eustigma</name>
    <dbReference type="NCBI Taxonomy" id="1157962"/>
    <lineage>
        <taxon>Eukaryota</taxon>
        <taxon>Viridiplantae</taxon>
        <taxon>Chlorophyta</taxon>
        <taxon>core chlorophytes</taxon>
        <taxon>Chlorophyceae</taxon>
        <taxon>CS clade</taxon>
        <taxon>Chlamydomonadales</taxon>
        <taxon>Chlamydomonadaceae</taxon>
        <taxon>Chlamydomonas</taxon>
    </lineage>
</organism>
<comment type="similarity">
    <text evidence="1">Belongs to the eukaryotic ribosomal protein eL32 family.</text>
</comment>
<keyword evidence="3" id="KW-0687">Ribonucleoprotein</keyword>
<dbReference type="GO" id="GO:0022625">
    <property type="term" value="C:cytosolic large ribosomal subunit"/>
    <property type="evidence" value="ECO:0007669"/>
    <property type="project" value="TreeGrafter"/>
</dbReference>
<evidence type="ECO:0000256" key="3">
    <source>
        <dbReference type="ARBA" id="ARBA00023274"/>
    </source>
</evidence>
<evidence type="ECO:0000313" key="5">
    <source>
        <dbReference type="Proteomes" id="UP000232323"/>
    </source>
</evidence>
<dbReference type="SMART" id="SM01393">
    <property type="entry name" value="Ribosomal_L32e"/>
    <property type="match status" value="1"/>
</dbReference>
<name>A0A250XEN1_9CHLO</name>
<protein>
    <recommendedName>
        <fullName evidence="6">Ribosomal protein L32e</fullName>
    </recommendedName>
</protein>
<dbReference type="GO" id="GO:0003735">
    <property type="term" value="F:structural constituent of ribosome"/>
    <property type="evidence" value="ECO:0007669"/>
    <property type="project" value="InterPro"/>
</dbReference>
<dbReference type="InterPro" id="IPR036351">
    <property type="entry name" value="Ribosomal_eL32_sf"/>
</dbReference>
<dbReference type="STRING" id="1157962.A0A250XEN1"/>
<evidence type="ECO:0000256" key="2">
    <source>
        <dbReference type="ARBA" id="ARBA00022980"/>
    </source>
</evidence>
<dbReference type="Proteomes" id="UP000232323">
    <property type="component" value="Unassembled WGS sequence"/>
</dbReference>
<accession>A0A250XEN1</accession>
<dbReference type="CDD" id="cd00513">
    <property type="entry name" value="Ribosomal_L32_L32e"/>
    <property type="match status" value="1"/>
</dbReference>
<comment type="caution">
    <text evidence="4">The sequence shown here is derived from an EMBL/GenBank/DDBJ whole genome shotgun (WGS) entry which is preliminary data.</text>
</comment>
<dbReference type="EMBL" id="BEGY01000066">
    <property type="protein sequence ID" value="GAX81544.1"/>
    <property type="molecule type" value="Genomic_DNA"/>
</dbReference>
<dbReference type="PANTHER" id="PTHR23413:SF1">
    <property type="entry name" value="RIBOSOMAL PROTEIN L32"/>
    <property type="match status" value="1"/>
</dbReference>
<keyword evidence="5" id="KW-1185">Reference proteome</keyword>
<dbReference type="SUPFAM" id="SSF52042">
    <property type="entry name" value="Ribosomal protein L32e"/>
    <property type="match status" value="1"/>
</dbReference>
<dbReference type="PANTHER" id="PTHR23413">
    <property type="entry name" value="60S RIBOSOMAL PROTEIN L32 AND DNA-DIRECTED RNA POLYMERASE II, SUBUNIT N"/>
    <property type="match status" value="1"/>
</dbReference>
<dbReference type="Pfam" id="PF01655">
    <property type="entry name" value="Ribosomal_L32e"/>
    <property type="match status" value="1"/>
</dbReference>
<dbReference type="InterPro" id="IPR001515">
    <property type="entry name" value="Ribosomal_eL32"/>
</dbReference>
<dbReference type="GO" id="GO:0006412">
    <property type="term" value="P:translation"/>
    <property type="evidence" value="ECO:0007669"/>
    <property type="project" value="InterPro"/>
</dbReference>
<evidence type="ECO:0000256" key="1">
    <source>
        <dbReference type="ARBA" id="ARBA00008431"/>
    </source>
</evidence>
<evidence type="ECO:0008006" key="6">
    <source>
        <dbReference type="Google" id="ProtNLM"/>
    </source>
</evidence>
<dbReference type="OrthoDB" id="268693at2759"/>
<dbReference type="AlphaFoldDB" id="A0A250XEN1"/>
<sequence length="133" mass="15414">MVQPLKKLKIVKKRRTHFKRHQSDRFCSVKESWRRPKGIDNRVRRKYKGTAPMPNIGYGSNNKTKHVLPSGFLKFIVSNVKDLELLLMHNRKFAGEIAHGVSTLKRKAIVERARQLNVNLTNGKARLRSQEDA</sequence>